<accession>A0A8S2K2D9</accession>
<evidence type="ECO:0000313" key="7">
    <source>
        <dbReference type="EMBL" id="CAF1067304.1"/>
    </source>
</evidence>
<comment type="caution">
    <text evidence="8">The sequence shown here is derived from an EMBL/GenBank/DDBJ whole genome shotgun (WGS) entry which is preliminary data.</text>
</comment>
<proteinExistence type="inferred from homology"/>
<keyword evidence="4" id="KW-0548">Nucleotidyltransferase</keyword>
<sequence>MGIKTSKPNVIFTNINTGVPPDILGSEVQRRKQNGEEITLVWLDEHKIDHSSNGNEIILRKQILRQINDYCKFYDEQNSCVEYIYSIKNEKVFLVIPGSCANDILIRVHDLEQVDSVFIFCMERNKYLLLMNDYSKVVGIYTKQNDLIENIQKTVKLVEKQLITLNLYDQKQKSTRDLTTESGSFLFFQLFKDVLLNMLQTPASKREMIDKCREYYRGNKKELENIELFNLKYKTNEAIQWYTKNCFIYKLVNKALRTEDIEELFIYRFFIVDLSSNLMKKYKDLKKTHKEQTVIYLYRGADLPSDELNRLKVNIGNLISTNGFLSTSRCRNVALMFASNVIFEIETDIRLKTVICADIADISSMSDEQEVLFDLGKLKTLLIFHHLQN</sequence>
<evidence type="ECO:0000256" key="4">
    <source>
        <dbReference type="ARBA" id="ARBA00022695"/>
    </source>
</evidence>
<keyword evidence="2 6" id="KW-0328">Glycosyltransferase</keyword>
<dbReference type="PROSITE" id="PS51996">
    <property type="entry name" value="TR_MART"/>
    <property type="match status" value="1"/>
</dbReference>
<dbReference type="EMBL" id="CAJOBA010008593">
    <property type="protein sequence ID" value="CAF3832230.1"/>
    <property type="molecule type" value="Genomic_DNA"/>
</dbReference>
<evidence type="ECO:0000313" key="8">
    <source>
        <dbReference type="EMBL" id="CAF3832230.1"/>
    </source>
</evidence>
<keyword evidence="6" id="KW-0520">NAD</keyword>
<dbReference type="Gene3D" id="3.90.176.10">
    <property type="entry name" value="Toxin ADP-ribosyltransferase, Chain A, domain 1"/>
    <property type="match status" value="1"/>
</dbReference>
<organism evidence="8 9">
    <name type="scientific">Didymodactylos carnosus</name>
    <dbReference type="NCBI Taxonomy" id="1234261"/>
    <lineage>
        <taxon>Eukaryota</taxon>
        <taxon>Metazoa</taxon>
        <taxon>Spiralia</taxon>
        <taxon>Gnathifera</taxon>
        <taxon>Rotifera</taxon>
        <taxon>Eurotatoria</taxon>
        <taxon>Bdelloidea</taxon>
        <taxon>Philodinida</taxon>
        <taxon>Philodinidae</taxon>
        <taxon>Didymodactylos</taxon>
    </lineage>
</organism>
<dbReference type="Pfam" id="PF01129">
    <property type="entry name" value="ART"/>
    <property type="match status" value="1"/>
</dbReference>
<reference evidence="8" key="1">
    <citation type="submission" date="2021-02" db="EMBL/GenBank/DDBJ databases">
        <authorList>
            <person name="Nowell W R."/>
        </authorList>
    </citation>
    <scope>NUCLEOTIDE SEQUENCE</scope>
</reference>
<keyword evidence="6" id="KW-0521">NADP</keyword>
<evidence type="ECO:0000256" key="5">
    <source>
        <dbReference type="ARBA" id="ARBA00047597"/>
    </source>
</evidence>
<keyword evidence="3 6" id="KW-0808">Transferase</keyword>
<gene>
    <name evidence="7" type="ORF">OVA965_LOCUS17721</name>
    <name evidence="8" type="ORF">TMI583_LOCUS17735</name>
</gene>
<dbReference type="Proteomes" id="UP000682733">
    <property type="component" value="Unassembled WGS sequence"/>
</dbReference>
<dbReference type="SUPFAM" id="SSF56399">
    <property type="entry name" value="ADP-ribosylation"/>
    <property type="match status" value="1"/>
</dbReference>
<protein>
    <recommendedName>
        <fullName evidence="6">NAD(P)(+)--arginine ADP-ribosyltransferase</fullName>
        <ecNumber evidence="6">2.4.2.31</ecNumber>
    </recommendedName>
    <alternativeName>
        <fullName evidence="6">Mono(ADP-ribosyl)transferase</fullName>
    </alternativeName>
</protein>
<dbReference type="InterPro" id="IPR000768">
    <property type="entry name" value="ART"/>
</dbReference>
<comment type="similarity">
    <text evidence="1 6">Belongs to the Arg-specific ADP-ribosyltransferase family.</text>
</comment>
<evidence type="ECO:0000256" key="6">
    <source>
        <dbReference type="RuleBase" id="RU361228"/>
    </source>
</evidence>
<dbReference type="EMBL" id="CAJNOK010008576">
    <property type="protein sequence ID" value="CAF1067304.1"/>
    <property type="molecule type" value="Genomic_DNA"/>
</dbReference>
<name>A0A8S2K2D9_9BILA</name>
<evidence type="ECO:0000256" key="1">
    <source>
        <dbReference type="ARBA" id="ARBA00009558"/>
    </source>
</evidence>
<evidence type="ECO:0000313" key="9">
    <source>
        <dbReference type="Proteomes" id="UP000682733"/>
    </source>
</evidence>
<dbReference type="AlphaFoldDB" id="A0A8S2K2D9"/>
<dbReference type="GO" id="GO:0106274">
    <property type="term" value="F:NAD+-protein-arginine ADP-ribosyltransferase activity"/>
    <property type="evidence" value="ECO:0007669"/>
    <property type="project" value="UniProtKB-EC"/>
</dbReference>
<comment type="catalytic activity">
    <reaction evidence="5 6">
        <text>L-arginyl-[protein] + NAD(+) = N(omega)-(ADP-D-ribosyl)-L-arginyl-[protein] + nicotinamide + H(+)</text>
        <dbReference type="Rhea" id="RHEA:19149"/>
        <dbReference type="Rhea" id="RHEA-COMP:10532"/>
        <dbReference type="Rhea" id="RHEA-COMP:15087"/>
        <dbReference type="ChEBI" id="CHEBI:15378"/>
        <dbReference type="ChEBI" id="CHEBI:17154"/>
        <dbReference type="ChEBI" id="CHEBI:29965"/>
        <dbReference type="ChEBI" id="CHEBI:57540"/>
        <dbReference type="ChEBI" id="CHEBI:142554"/>
        <dbReference type="EC" id="2.4.2.31"/>
    </reaction>
</comment>
<evidence type="ECO:0000256" key="3">
    <source>
        <dbReference type="ARBA" id="ARBA00022679"/>
    </source>
</evidence>
<evidence type="ECO:0000256" key="2">
    <source>
        <dbReference type="ARBA" id="ARBA00022676"/>
    </source>
</evidence>
<dbReference type="GO" id="GO:0016779">
    <property type="term" value="F:nucleotidyltransferase activity"/>
    <property type="evidence" value="ECO:0007669"/>
    <property type="project" value="UniProtKB-KW"/>
</dbReference>
<dbReference type="Proteomes" id="UP000677228">
    <property type="component" value="Unassembled WGS sequence"/>
</dbReference>
<dbReference type="EC" id="2.4.2.31" evidence="6"/>